<feature type="region of interest" description="Disordered" evidence="1">
    <location>
        <begin position="1"/>
        <end position="27"/>
    </location>
</feature>
<name>A0ABV6Z9A9_9HYPH</name>
<organism evidence="2 3">
    <name type="scientific">Labrys neptuniae</name>
    <dbReference type="NCBI Taxonomy" id="376174"/>
    <lineage>
        <taxon>Bacteria</taxon>
        <taxon>Pseudomonadati</taxon>
        <taxon>Pseudomonadota</taxon>
        <taxon>Alphaproteobacteria</taxon>
        <taxon>Hyphomicrobiales</taxon>
        <taxon>Xanthobacteraceae</taxon>
        <taxon>Labrys</taxon>
    </lineage>
</organism>
<evidence type="ECO:0008006" key="4">
    <source>
        <dbReference type="Google" id="ProtNLM"/>
    </source>
</evidence>
<sequence length="150" mass="16085">MTDEAPKKNKGGGRRPGSGRKKGVPNKITLAARKRALAMGDSSLEVMTELMLWARDTWRWENNKRIRDEQAVMEKWDAALRAAEKLAPYMHSKAPVAVRHSGGNGGPIQFLDLSKLTDEQLAALEPVISALAAAGGLAGADPEGEGTPEA</sequence>
<proteinExistence type="predicted"/>
<dbReference type="RefSeq" id="WP_394308677.1">
    <property type="nucleotide sequence ID" value="NZ_JBHGPK010000001.1"/>
</dbReference>
<evidence type="ECO:0000313" key="3">
    <source>
        <dbReference type="Proteomes" id="UP001595190"/>
    </source>
</evidence>
<evidence type="ECO:0000313" key="2">
    <source>
        <dbReference type="EMBL" id="MFC2248749.1"/>
    </source>
</evidence>
<comment type="caution">
    <text evidence="2">The sequence shown here is derived from an EMBL/GenBank/DDBJ whole genome shotgun (WGS) entry which is preliminary data.</text>
</comment>
<feature type="compositionally biased region" description="Basic residues" evidence="1">
    <location>
        <begin position="8"/>
        <end position="24"/>
    </location>
</feature>
<reference evidence="2 3" key="1">
    <citation type="submission" date="2024-09" db="EMBL/GenBank/DDBJ databases">
        <title>Description of Labrys sedimenti sp. nov., isolated from a diclofenac-degrading enrichment culture, and genome-based reclassification of Labrys portucalensis as a later heterotypic synonym of Labrys neptuniae.</title>
        <authorList>
            <person name="Tancsics A."/>
            <person name="Csepanyi A."/>
        </authorList>
    </citation>
    <scope>NUCLEOTIDE SEQUENCE [LARGE SCALE GENOMIC DNA]</scope>
    <source>
        <strain evidence="2 3">LMG 23412</strain>
    </source>
</reference>
<dbReference type="Proteomes" id="UP001595190">
    <property type="component" value="Unassembled WGS sequence"/>
</dbReference>
<gene>
    <name evidence="2" type="ORF">ACETRX_03905</name>
</gene>
<dbReference type="EMBL" id="JBHGPK010000001">
    <property type="protein sequence ID" value="MFC2248749.1"/>
    <property type="molecule type" value="Genomic_DNA"/>
</dbReference>
<evidence type="ECO:0000256" key="1">
    <source>
        <dbReference type="SAM" id="MobiDB-lite"/>
    </source>
</evidence>
<protein>
    <recommendedName>
        <fullName evidence="4">DUF5681 domain-containing protein</fullName>
    </recommendedName>
</protein>
<accession>A0ABV6Z9A9</accession>